<gene>
    <name evidence="1" type="ORF">UX79_C0015G0001</name>
</gene>
<evidence type="ECO:0000313" key="1">
    <source>
        <dbReference type="EMBL" id="KKU57293.1"/>
    </source>
</evidence>
<comment type="caution">
    <text evidence="1">The sequence shown here is derived from an EMBL/GenBank/DDBJ whole genome shotgun (WGS) entry which is preliminary data.</text>
</comment>
<evidence type="ECO:0000313" key="2">
    <source>
        <dbReference type="Proteomes" id="UP000034684"/>
    </source>
</evidence>
<name>A0A0G1TT10_UNCKA</name>
<feature type="non-terminal residue" evidence="1">
    <location>
        <position position="1514"/>
    </location>
</feature>
<dbReference type="EMBL" id="LCNN01000015">
    <property type="protein sequence ID" value="KKU57293.1"/>
    <property type="molecule type" value="Genomic_DNA"/>
</dbReference>
<dbReference type="Proteomes" id="UP000034684">
    <property type="component" value="Unassembled WGS sequence"/>
</dbReference>
<dbReference type="PATRIC" id="fig|1619117.3.peg.338"/>
<organism evidence="1 2">
    <name type="scientific">candidate division WWE3 bacterium GW2011_GWB1_47_11</name>
    <dbReference type="NCBI Taxonomy" id="1619117"/>
    <lineage>
        <taxon>Bacteria</taxon>
        <taxon>Katanobacteria</taxon>
    </lineage>
</organism>
<protein>
    <submittedName>
        <fullName evidence="1">Uncharacterized protein</fullName>
    </submittedName>
</protein>
<sequence>MSAIKHDDTTAQGLKLPQNTALTALSATAGEGYLAWDSTTNQLQVFNGVGWSSNGIGLFTDGGDTTYLTSVTDDLALGGTDSLAAFFMDISTGNLTITGDLTVTGDDITLATNTSGFILVADGTNFNPVDVSGDVDVSSAGVTTIQANAVALAADTTGNYVATIADAGNATVTVANSGTENAAVTLNVIDVNCTDCLGATEITDIYLFNSGDTTTGDLVFSDGTTDSPKATFSPASGTSFDIYTEDTGDDLQIAVNTSATETVDFTNAGAGVLDVTIEGDLTISGDDLVMGTNTTGYILVADNTNFNPVAMSGDIAITSTGATTIQPDAVSLANDTVGNYVATIADAGNSTITVANSGTENAAVTLNVIDVNCTDCLGLTEIADIYLANSGDTTTGDIVFNDGTTDSPKATFTPQTGTSFDIYTEDTGDDLQIAVNTASTETVDFVNAGAGVIDITVEGDLTISGDDLVMGTNTTGYILVADNTNFNPVAMSGDVAIISTGATTIQANAVALTTDTSGNYVASITNGSGIGGGDGGSEGAALTLALGALTADWSQSGAYDIVLANASSELKILESTGGLYYGILEVGDLAAADATYTFSGTSGTVWTSANDGSGSGLDADLLDGSSSAAFLQVANNLSDLNNTTTARTNLGLGTMATQNANAVAISGGTIDGTTVGASTASTGAFTTLSATPTSTNDVTITTDTDSTLIISGLSAAAGTALCIDGTNNVKTCDTGSSSATLQSAYNAGGSITVTDARDIDIVLADTTTDSNFDLDIATGSTSTVSISRLDGAGAADPTQLLLIENLDTDRAQPIGLKFNSAAGAITTAIDATDTDIATALDVDANFILFDGIRVFEGSTGTLTIEDTSGSDLATITDNGTTGTLTIAGITATGAIDFTPSGTNDVVITTDTDSKIQILALTAAAGEALCLDGTSNLVTCSTGSSSATLQSAYGAGNTITATDARDFDIVLADTTTDSNLDIDINTGSTSTVSISRLDGAGAADPTQLMLIENLDTDRAQPIALKFNSAAGAITTAIDATDTDIATALDVDANFILFDGIRAFEGATGTLTIEDTAGNDLMRIADAGTDGNLTVTGDVTVSGDDLFMGTNTTGYILVADNTNFNPVAMSGDIAIISTGATTIQADAVALATDTTGNYVATIADSGGAIFTVANSGAENAAVTLAIAADAINFTELKDAATLDATWVLGSVSAVAPNADYNFVLDGTGTGADYDSPLLAFRGNDGAADTALDISVKLDVTTTTDYKLAFFNDDQATEIGSFDESGNMQIDGVLTISGDDLFMATNTTGYILVADNTNFNPVAMSGDIAIISTGATTIQANAVALATDTTGNYVATIADSGNSTVTIANSGAENAAVTINVIDVNCTDCLGVTEIADSYVLNIGDTITGDLVFSDGATDSPKSTFSPQTGTSFDIYAEDTGDDLQISANSSSTETVDFVNVGAGVMDVTVEGALTVSGASALDGGITVDTDNFTVSGTTGAASIATSATTGDFLNVS</sequence>
<proteinExistence type="predicted"/>
<reference evidence="1 2" key="1">
    <citation type="journal article" date="2015" name="Nature">
        <title>rRNA introns, odd ribosomes, and small enigmatic genomes across a large radiation of phyla.</title>
        <authorList>
            <person name="Brown C.T."/>
            <person name="Hug L.A."/>
            <person name="Thomas B.C."/>
            <person name="Sharon I."/>
            <person name="Castelle C.J."/>
            <person name="Singh A."/>
            <person name="Wilkins M.J."/>
            <person name="Williams K.H."/>
            <person name="Banfield J.F."/>
        </authorList>
    </citation>
    <scope>NUCLEOTIDE SEQUENCE [LARGE SCALE GENOMIC DNA]</scope>
</reference>
<accession>A0A0G1TT10</accession>